<gene>
    <name evidence="9" type="ORF">GCM10025791_18210</name>
</gene>
<name>A0AAV3U1U8_9ALTE</name>
<sequence>MKPKIWQQMCVLSLLPAFTGYTQAAGFKVNEYSTSALGAANSAGAAQANDATTVFSNPAGMTQLSKQQVIGNFSLIDIDAEFSNNGSFDAAGQPVAGSSGGNAAPLLHVPAGYWVKPLNDTMAVGLGITVPYGLTTEYNSSFVGRYGALESELLTVDFNPSFAMELSDNFSVGFGVSARYADVTLSNAIEYGAVCFSALAPTLGAAAPAACVANGLAPQAVDGTVELAGDDWGFGYNIGVLYHTDSFKVGAQYRSKVEFDLEGDANFTNPAIVNAVLGAGGAFADTGITAELNLPETWNLSAAWMINSQWTIMADYLHTQWSRFRTLAVEFDNPAQPDLVEKEHWDNVARISVGTEYKHNDQWTFRAGIGHDESPVPDEYARPRIPDSDRFIYAVGFAWSPDQHWTVDAAYNLLIADDSDLASEGNYGETLIGSYDSTKVNLLSVGLTYTF</sequence>
<keyword evidence="7" id="KW-0998">Cell outer membrane</keyword>
<comment type="caution">
    <text evidence="9">The sequence shown here is derived from an EMBL/GenBank/DDBJ whole genome shotgun (WGS) entry which is preliminary data.</text>
</comment>
<feature type="chain" id="PRO_5043730206" evidence="8">
    <location>
        <begin position="25"/>
        <end position="451"/>
    </location>
</feature>
<feature type="signal peptide" evidence="8">
    <location>
        <begin position="1"/>
        <end position="24"/>
    </location>
</feature>
<evidence type="ECO:0000256" key="1">
    <source>
        <dbReference type="ARBA" id="ARBA00004571"/>
    </source>
</evidence>
<organism evidence="9 10">
    <name type="scientific">Halioxenophilus aromaticivorans</name>
    <dbReference type="NCBI Taxonomy" id="1306992"/>
    <lineage>
        <taxon>Bacteria</taxon>
        <taxon>Pseudomonadati</taxon>
        <taxon>Pseudomonadota</taxon>
        <taxon>Gammaproteobacteria</taxon>
        <taxon>Alteromonadales</taxon>
        <taxon>Alteromonadaceae</taxon>
        <taxon>Halioxenophilus</taxon>
    </lineage>
</organism>
<keyword evidence="10" id="KW-1185">Reference proteome</keyword>
<dbReference type="EMBL" id="BAABLX010000011">
    <property type="protein sequence ID" value="GAA4940281.1"/>
    <property type="molecule type" value="Genomic_DNA"/>
</dbReference>
<accession>A0AAV3U1U8</accession>
<protein>
    <submittedName>
        <fullName evidence="9">Outer membrane protein transport protein</fullName>
    </submittedName>
</protein>
<proteinExistence type="inferred from homology"/>
<keyword evidence="4" id="KW-0812">Transmembrane</keyword>
<keyword evidence="6" id="KW-0472">Membrane</keyword>
<dbReference type="GO" id="GO:0015483">
    <property type="term" value="F:long-chain fatty acid transporting porin activity"/>
    <property type="evidence" value="ECO:0007669"/>
    <property type="project" value="TreeGrafter"/>
</dbReference>
<dbReference type="PANTHER" id="PTHR35093:SF3">
    <property type="entry name" value="LONG-CHAIN FATTY ACID TRANSPORT PROTEIN"/>
    <property type="match status" value="1"/>
</dbReference>
<reference evidence="10" key="1">
    <citation type="journal article" date="2019" name="Int. J. Syst. Evol. Microbiol.">
        <title>The Global Catalogue of Microorganisms (GCM) 10K type strain sequencing project: providing services to taxonomists for standard genome sequencing and annotation.</title>
        <authorList>
            <consortium name="The Broad Institute Genomics Platform"/>
            <consortium name="The Broad Institute Genome Sequencing Center for Infectious Disease"/>
            <person name="Wu L."/>
            <person name="Ma J."/>
        </authorList>
    </citation>
    <scope>NUCLEOTIDE SEQUENCE [LARGE SCALE GENOMIC DNA]</scope>
    <source>
        <strain evidence="10">JCM 19134</strain>
    </source>
</reference>
<evidence type="ECO:0000256" key="4">
    <source>
        <dbReference type="ARBA" id="ARBA00022692"/>
    </source>
</evidence>
<dbReference type="Gene3D" id="2.40.160.60">
    <property type="entry name" value="Outer membrane protein transport protein (OMPP1/FadL/TodX)"/>
    <property type="match status" value="1"/>
</dbReference>
<dbReference type="SUPFAM" id="SSF56935">
    <property type="entry name" value="Porins"/>
    <property type="match status" value="1"/>
</dbReference>
<comment type="subcellular location">
    <subcellularLocation>
        <location evidence="1">Cell outer membrane</location>
        <topology evidence="1">Multi-pass membrane protein</topology>
    </subcellularLocation>
</comment>
<evidence type="ECO:0000313" key="10">
    <source>
        <dbReference type="Proteomes" id="UP001409585"/>
    </source>
</evidence>
<evidence type="ECO:0000313" key="9">
    <source>
        <dbReference type="EMBL" id="GAA4940281.1"/>
    </source>
</evidence>
<dbReference type="Pfam" id="PF03349">
    <property type="entry name" value="Toluene_X"/>
    <property type="match status" value="1"/>
</dbReference>
<keyword evidence="3" id="KW-1134">Transmembrane beta strand</keyword>
<evidence type="ECO:0000256" key="7">
    <source>
        <dbReference type="ARBA" id="ARBA00023237"/>
    </source>
</evidence>
<dbReference type="Proteomes" id="UP001409585">
    <property type="component" value="Unassembled WGS sequence"/>
</dbReference>
<evidence type="ECO:0000256" key="3">
    <source>
        <dbReference type="ARBA" id="ARBA00022452"/>
    </source>
</evidence>
<evidence type="ECO:0000256" key="5">
    <source>
        <dbReference type="ARBA" id="ARBA00022729"/>
    </source>
</evidence>
<dbReference type="PANTHER" id="PTHR35093">
    <property type="entry name" value="OUTER MEMBRANE PROTEIN NMB0088-RELATED"/>
    <property type="match status" value="1"/>
</dbReference>
<dbReference type="AlphaFoldDB" id="A0AAV3U1U8"/>
<dbReference type="RefSeq" id="WP_345420500.1">
    <property type="nucleotide sequence ID" value="NZ_AP031496.1"/>
</dbReference>
<dbReference type="GO" id="GO:0009279">
    <property type="term" value="C:cell outer membrane"/>
    <property type="evidence" value="ECO:0007669"/>
    <property type="project" value="UniProtKB-SubCell"/>
</dbReference>
<evidence type="ECO:0000256" key="8">
    <source>
        <dbReference type="SAM" id="SignalP"/>
    </source>
</evidence>
<keyword evidence="5 8" id="KW-0732">Signal</keyword>
<dbReference type="InterPro" id="IPR005017">
    <property type="entry name" value="OMPP1/FadL/TodX"/>
</dbReference>
<comment type="similarity">
    <text evidence="2">Belongs to the OmpP1/FadL family.</text>
</comment>
<evidence type="ECO:0000256" key="2">
    <source>
        <dbReference type="ARBA" id="ARBA00008163"/>
    </source>
</evidence>
<evidence type="ECO:0000256" key="6">
    <source>
        <dbReference type="ARBA" id="ARBA00023136"/>
    </source>
</evidence>